<keyword evidence="2" id="KW-1185">Reference proteome</keyword>
<reference evidence="1" key="1">
    <citation type="submission" date="2013-05" db="EMBL/GenBank/DDBJ databases">
        <authorList>
            <person name="Yim A.K.Y."/>
            <person name="Chan T.F."/>
            <person name="Ji K.M."/>
            <person name="Liu X.Y."/>
            <person name="Zhou J.W."/>
            <person name="Li R.Q."/>
            <person name="Yang K.Y."/>
            <person name="Li J."/>
            <person name="Li M."/>
            <person name="Law P.T.W."/>
            <person name="Wu Y.L."/>
            <person name="Cai Z.L."/>
            <person name="Qin H."/>
            <person name="Bao Y."/>
            <person name="Leung R.K.K."/>
            <person name="Ng P.K.S."/>
            <person name="Zou J."/>
            <person name="Zhong X.J."/>
            <person name="Ran P.X."/>
            <person name="Zhong N.S."/>
            <person name="Liu Z.G."/>
            <person name="Tsui S.K.W."/>
        </authorList>
    </citation>
    <scope>NUCLEOTIDE SEQUENCE</scope>
    <source>
        <strain evidence="1">Derf</strain>
        <tissue evidence="1">Whole organism</tissue>
    </source>
</reference>
<accession>A0A922I3L7</accession>
<evidence type="ECO:0000313" key="2">
    <source>
        <dbReference type="Proteomes" id="UP000790347"/>
    </source>
</evidence>
<organism evidence="1 2">
    <name type="scientific">Dermatophagoides farinae</name>
    <name type="common">American house dust mite</name>
    <dbReference type="NCBI Taxonomy" id="6954"/>
    <lineage>
        <taxon>Eukaryota</taxon>
        <taxon>Metazoa</taxon>
        <taxon>Ecdysozoa</taxon>
        <taxon>Arthropoda</taxon>
        <taxon>Chelicerata</taxon>
        <taxon>Arachnida</taxon>
        <taxon>Acari</taxon>
        <taxon>Acariformes</taxon>
        <taxon>Sarcoptiformes</taxon>
        <taxon>Astigmata</taxon>
        <taxon>Psoroptidia</taxon>
        <taxon>Analgoidea</taxon>
        <taxon>Pyroglyphidae</taxon>
        <taxon>Dermatophagoidinae</taxon>
        <taxon>Dermatophagoides</taxon>
    </lineage>
</organism>
<dbReference type="Proteomes" id="UP000790347">
    <property type="component" value="Unassembled WGS sequence"/>
</dbReference>
<evidence type="ECO:0000313" key="1">
    <source>
        <dbReference type="EMBL" id="KAH9520588.1"/>
    </source>
</evidence>
<reference evidence="1" key="2">
    <citation type="journal article" date="2022" name="Res Sq">
        <title>Comparative Genomics Reveals Insights into the Divergent Evolution of Astigmatic Mites and Household Pest Adaptations.</title>
        <authorList>
            <person name="Xiong Q."/>
            <person name="Wan A.T.-Y."/>
            <person name="Liu X.-Y."/>
            <person name="Fung C.S.-H."/>
            <person name="Xiao X."/>
            <person name="Malainual N."/>
            <person name="Hou J."/>
            <person name="Wang L."/>
            <person name="Wang M."/>
            <person name="Yang K."/>
            <person name="Cui Y."/>
            <person name="Leung E."/>
            <person name="Nong W."/>
            <person name="Shin S.-K."/>
            <person name="Au S."/>
            <person name="Jeong K.Y."/>
            <person name="Chew F.T."/>
            <person name="Hui J."/>
            <person name="Leung T.F."/>
            <person name="Tungtrongchitr A."/>
            <person name="Zhong N."/>
            <person name="Liu Z."/>
            <person name="Tsui S."/>
        </authorList>
    </citation>
    <scope>NUCLEOTIDE SEQUENCE</scope>
    <source>
        <strain evidence="1">Derf</strain>
        <tissue evidence="1">Whole organism</tissue>
    </source>
</reference>
<dbReference type="EMBL" id="ASGP02000002">
    <property type="protein sequence ID" value="KAH9520588.1"/>
    <property type="molecule type" value="Genomic_DNA"/>
</dbReference>
<comment type="caution">
    <text evidence="1">The sequence shown here is derived from an EMBL/GenBank/DDBJ whole genome shotgun (WGS) entry which is preliminary data.</text>
</comment>
<protein>
    <submittedName>
        <fullName evidence="1">Uncharacterized protein</fullName>
    </submittedName>
</protein>
<sequence>MNRNHHYYHINMAYKQTNNIEILKNKILTSCSKNSILLPIMIITIDLKEHDSSLKKKLTYTFNPGHYHHHQTIIGIKQSSIMSHFRAKNLTTSAYIYLKVKLTDKKQQTSSSCESCF</sequence>
<gene>
    <name evidence="1" type="ORF">DERF_004290</name>
</gene>
<dbReference type="AlphaFoldDB" id="A0A922I3L7"/>
<proteinExistence type="predicted"/>
<name>A0A922I3L7_DERFA</name>